<organism evidence="1">
    <name type="scientific">uncultured Caudovirales phage</name>
    <dbReference type="NCBI Taxonomy" id="2100421"/>
    <lineage>
        <taxon>Viruses</taxon>
        <taxon>Duplodnaviria</taxon>
        <taxon>Heunggongvirae</taxon>
        <taxon>Uroviricota</taxon>
        <taxon>Caudoviricetes</taxon>
        <taxon>Peduoviridae</taxon>
        <taxon>Maltschvirus</taxon>
        <taxon>Maltschvirus maltsch</taxon>
    </lineage>
</organism>
<protein>
    <submittedName>
        <fullName evidence="1">Uncharacterized protein</fullName>
    </submittedName>
</protein>
<dbReference type="Gene3D" id="2.60.40.1680">
    <property type="entry name" value="4-oxalocrotonate tautomerase-like"/>
    <property type="match status" value="1"/>
</dbReference>
<proteinExistence type="predicted"/>
<name>A0A6J5NGA7_9CAUD</name>
<dbReference type="InterPro" id="IPR027412">
    <property type="entry name" value="Gp9_C_dom_sf"/>
</dbReference>
<accession>A0A6J5NGA7</accession>
<dbReference type="SUPFAM" id="SSF50017">
    <property type="entry name" value="gp9"/>
    <property type="match status" value="1"/>
</dbReference>
<dbReference type="InterPro" id="IPR036240">
    <property type="entry name" value="Gp9-like_sf"/>
</dbReference>
<evidence type="ECO:0000313" key="1">
    <source>
        <dbReference type="EMBL" id="CAB4157817.1"/>
    </source>
</evidence>
<gene>
    <name evidence="1" type="ORF">UFOVP694_50</name>
</gene>
<reference evidence="1" key="1">
    <citation type="submission" date="2020-04" db="EMBL/GenBank/DDBJ databases">
        <authorList>
            <person name="Chiriac C."/>
            <person name="Salcher M."/>
            <person name="Ghai R."/>
            <person name="Kavagutti S V."/>
        </authorList>
    </citation>
    <scope>NUCLEOTIDE SEQUENCE</scope>
</reference>
<dbReference type="EMBL" id="LR796651">
    <property type="protein sequence ID" value="CAB4157817.1"/>
    <property type="molecule type" value="Genomic_DNA"/>
</dbReference>
<sequence length="145" mass="15494">MAVIPINQLKAKFETGDRPTGADFTDLIDTTAYRADSVGADGNNSVTINGIETATVFDTIDTSTWRTVKYMVQLSHAGSSSYRSTEINIVFDGTNQNITEFASVANTNSNVGNITATLNSGTISMTVTPALSPITVRFYRTGLKA</sequence>